<organism evidence="1 2">
    <name type="scientific">Pseudomonas corrugata</name>
    <dbReference type="NCBI Taxonomy" id="47879"/>
    <lineage>
        <taxon>Bacteria</taxon>
        <taxon>Pseudomonadati</taxon>
        <taxon>Pseudomonadota</taxon>
        <taxon>Gammaproteobacteria</taxon>
        <taxon>Pseudomonadales</taxon>
        <taxon>Pseudomonadaceae</taxon>
        <taxon>Pseudomonas</taxon>
    </lineage>
</organism>
<dbReference type="InterPro" id="IPR003063">
    <property type="entry name" value="Cloacn_immnty_fam"/>
</dbReference>
<name>A0A7Y6DGU8_9PSED</name>
<evidence type="ECO:0000313" key="1">
    <source>
        <dbReference type="EMBL" id="NUT86459.1"/>
    </source>
</evidence>
<gene>
    <name evidence="1" type="ORF">HNO91_08500</name>
</gene>
<dbReference type="Proteomes" id="UP000536720">
    <property type="component" value="Unassembled WGS sequence"/>
</dbReference>
<comment type="caution">
    <text evidence="1">The sequence shown here is derived from an EMBL/GenBank/DDBJ whole genome shotgun (WGS) entry which is preliminary data.</text>
</comment>
<accession>A0A7Y6DGU8</accession>
<reference evidence="1 2" key="1">
    <citation type="journal article" date="2020" name="Front. Plant Sci.">
        <title>Isolation of Rhizosphere Bacteria That Improve Quality and Water Stress Tolerance in Greenhouse Ornamentals.</title>
        <authorList>
            <person name="Nordstedt N.P."/>
            <person name="Jones M.L."/>
        </authorList>
    </citation>
    <scope>NUCLEOTIDE SEQUENCE [LARGE SCALE GENOMIC DNA]</scope>
    <source>
        <strain evidence="1 2">C7D2</strain>
    </source>
</reference>
<protein>
    <submittedName>
        <fullName evidence="1">Uncharacterized protein</fullName>
    </submittedName>
</protein>
<sequence length="29" mass="3713">METLQPHFQHAIDWHSYDYQIAFDYRDVW</sequence>
<evidence type="ECO:0000313" key="2">
    <source>
        <dbReference type="Proteomes" id="UP000536720"/>
    </source>
</evidence>
<dbReference type="SUPFAM" id="SSF54552">
    <property type="entry name" value="Colicin E3 immunity protein"/>
    <property type="match status" value="1"/>
</dbReference>
<proteinExistence type="predicted"/>
<dbReference type="Gene3D" id="3.10.50.20">
    <property type="entry name" value="Cloacin immunity protein"/>
    <property type="match status" value="1"/>
</dbReference>
<dbReference type="GO" id="GO:0015643">
    <property type="term" value="F:toxic substance binding"/>
    <property type="evidence" value="ECO:0007669"/>
    <property type="project" value="InterPro"/>
</dbReference>
<dbReference type="Pfam" id="PF03513">
    <property type="entry name" value="Cloacin_immun"/>
    <property type="match status" value="1"/>
</dbReference>
<dbReference type="GO" id="GO:0030153">
    <property type="term" value="P:bacteriocin immunity"/>
    <property type="evidence" value="ECO:0007669"/>
    <property type="project" value="InterPro"/>
</dbReference>
<dbReference type="AlphaFoldDB" id="A0A7Y6DGU8"/>
<dbReference type="InterPro" id="IPR036528">
    <property type="entry name" value="Cloacn_immnty_sf"/>
</dbReference>
<dbReference type="EMBL" id="JABFMR010000005">
    <property type="protein sequence ID" value="NUT86459.1"/>
    <property type="molecule type" value="Genomic_DNA"/>
</dbReference>